<organism evidence="3 4">
    <name type="scientific">Halobacillus dabanensis</name>
    <dbReference type="NCBI Taxonomy" id="240302"/>
    <lineage>
        <taxon>Bacteria</taxon>
        <taxon>Bacillati</taxon>
        <taxon>Bacillota</taxon>
        <taxon>Bacilli</taxon>
        <taxon>Bacillales</taxon>
        <taxon>Bacillaceae</taxon>
        <taxon>Halobacillus</taxon>
    </lineage>
</organism>
<keyword evidence="2" id="KW-1133">Transmembrane helix</keyword>
<protein>
    <submittedName>
        <fullName evidence="3">Uncharacterized protein</fullName>
    </submittedName>
</protein>
<sequence>MSQQNEGKERLKEILEKSEYQAYEKETQTASQRLIDLIGQWVEGLLETWFPDFHISGSTINGWIYFFGLIGIGILIFLMVKLSGRISGEKKLAQKRTFSSSEDLSWSQERHWQKRMN</sequence>
<dbReference type="AlphaFoldDB" id="A0A1I4ACC7"/>
<gene>
    <name evidence="3" type="ORF">SAMN04487936_1179</name>
</gene>
<feature type="region of interest" description="Disordered" evidence="1">
    <location>
        <begin position="97"/>
        <end position="117"/>
    </location>
</feature>
<keyword evidence="2" id="KW-0812">Transmembrane</keyword>
<evidence type="ECO:0000256" key="1">
    <source>
        <dbReference type="SAM" id="MobiDB-lite"/>
    </source>
</evidence>
<evidence type="ECO:0000313" key="3">
    <source>
        <dbReference type="EMBL" id="SFK54072.1"/>
    </source>
</evidence>
<evidence type="ECO:0000313" key="4">
    <source>
        <dbReference type="Proteomes" id="UP000183557"/>
    </source>
</evidence>
<feature type="transmembrane region" description="Helical" evidence="2">
    <location>
        <begin position="63"/>
        <end position="82"/>
    </location>
</feature>
<dbReference type="RefSeq" id="WP_075038217.1">
    <property type="nucleotide sequence ID" value="NZ_FOSB01000017.1"/>
</dbReference>
<proteinExistence type="predicted"/>
<feature type="compositionally biased region" description="Polar residues" evidence="1">
    <location>
        <begin position="97"/>
        <end position="107"/>
    </location>
</feature>
<dbReference type="EMBL" id="FOSB01000017">
    <property type="protein sequence ID" value="SFK54072.1"/>
    <property type="molecule type" value="Genomic_DNA"/>
</dbReference>
<reference evidence="4" key="1">
    <citation type="submission" date="2016-10" db="EMBL/GenBank/DDBJ databases">
        <authorList>
            <person name="Varghese N."/>
            <person name="Submissions S."/>
        </authorList>
    </citation>
    <scope>NUCLEOTIDE SEQUENCE [LARGE SCALE GENOMIC DNA]</scope>
    <source>
        <strain evidence="4">CGMCC 1.3704</strain>
    </source>
</reference>
<name>A0A1I4ACC7_HALDA</name>
<keyword evidence="4" id="KW-1185">Reference proteome</keyword>
<keyword evidence="2" id="KW-0472">Membrane</keyword>
<accession>A0A1I4ACC7</accession>
<dbReference type="Proteomes" id="UP000183557">
    <property type="component" value="Unassembled WGS sequence"/>
</dbReference>
<dbReference type="OrthoDB" id="2435598at2"/>
<evidence type="ECO:0000256" key="2">
    <source>
        <dbReference type="SAM" id="Phobius"/>
    </source>
</evidence>